<dbReference type="EMBL" id="CP036432">
    <property type="protein sequence ID" value="QDV82076.1"/>
    <property type="molecule type" value="Genomic_DNA"/>
</dbReference>
<evidence type="ECO:0000313" key="1">
    <source>
        <dbReference type="EMBL" id="QDV82076.1"/>
    </source>
</evidence>
<organism evidence="1 2">
    <name type="scientific">Stieleria magnilauensis</name>
    <dbReference type="NCBI Taxonomy" id="2527963"/>
    <lineage>
        <taxon>Bacteria</taxon>
        <taxon>Pseudomonadati</taxon>
        <taxon>Planctomycetota</taxon>
        <taxon>Planctomycetia</taxon>
        <taxon>Pirellulales</taxon>
        <taxon>Pirellulaceae</taxon>
        <taxon>Stieleria</taxon>
    </lineage>
</organism>
<evidence type="ECO:0008006" key="3">
    <source>
        <dbReference type="Google" id="ProtNLM"/>
    </source>
</evidence>
<keyword evidence="2" id="KW-1185">Reference proteome</keyword>
<sequence length="206" mass="22250">MSKPKTLSRAITAAVGAAHQPDSAATRPDGGDLPRSVFNQIRSGNYAAAYHSLRTLPPNHLYRSCLGVCAMRTAKFDEAIQIFRGLALSPGTTIVRGDADDVLLINYATALLLGNLPSGALDVLGDLKDRDAPAAVEIRSAIDRWARGLSFWRRLDWKLNHIEPRNCSVPIDFAPGVFPITDATWANLGATHQPSGQRQAVRSLSP</sequence>
<accession>A0ABX5XJS4</accession>
<protein>
    <recommendedName>
        <fullName evidence="3">Tetratricopeptide repeat protein</fullName>
    </recommendedName>
</protein>
<evidence type="ECO:0000313" key="2">
    <source>
        <dbReference type="Proteomes" id="UP000318081"/>
    </source>
</evidence>
<dbReference type="RefSeq" id="WP_145207767.1">
    <property type="nucleotide sequence ID" value="NZ_CP036432.1"/>
</dbReference>
<gene>
    <name evidence="1" type="ORF">TBK1r_10010</name>
</gene>
<proteinExistence type="predicted"/>
<dbReference type="Proteomes" id="UP000318081">
    <property type="component" value="Chromosome"/>
</dbReference>
<reference evidence="1 2" key="1">
    <citation type="submission" date="2019-02" db="EMBL/GenBank/DDBJ databases">
        <title>Deep-cultivation of Planctomycetes and their phenomic and genomic characterization uncovers novel biology.</title>
        <authorList>
            <person name="Wiegand S."/>
            <person name="Jogler M."/>
            <person name="Boedeker C."/>
            <person name="Pinto D."/>
            <person name="Vollmers J."/>
            <person name="Rivas-Marin E."/>
            <person name="Kohn T."/>
            <person name="Peeters S.H."/>
            <person name="Heuer A."/>
            <person name="Rast P."/>
            <person name="Oberbeckmann S."/>
            <person name="Bunk B."/>
            <person name="Jeske O."/>
            <person name="Meyerdierks A."/>
            <person name="Storesund J.E."/>
            <person name="Kallscheuer N."/>
            <person name="Luecker S."/>
            <person name="Lage O.M."/>
            <person name="Pohl T."/>
            <person name="Merkel B.J."/>
            <person name="Hornburger P."/>
            <person name="Mueller R.-W."/>
            <person name="Bruemmer F."/>
            <person name="Labrenz M."/>
            <person name="Spormann A.M."/>
            <person name="Op den Camp H."/>
            <person name="Overmann J."/>
            <person name="Amann R."/>
            <person name="Jetten M.S.M."/>
            <person name="Mascher T."/>
            <person name="Medema M.H."/>
            <person name="Devos D.P."/>
            <person name="Kaster A.-K."/>
            <person name="Ovreas L."/>
            <person name="Rohde M."/>
            <person name="Galperin M.Y."/>
            <person name="Jogler C."/>
        </authorList>
    </citation>
    <scope>NUCLEOTIDE SEQUENCE [LARGE SCALE GENOMIC DNA]</scope>
    <source>
        <strain evidence="1 2">TBK1r</strain>
    </source>
</reference>
<name>A0ABX5XJS4_9BACT</name>